<reference evidence="2" key="1">
    <citation type="journal article" date="2019" name="Environ. Microbiol.">
        <title>Fungal ecological strategies reflected in gene transcription - a case study of two litter decomposers.</title>
        <authorList>
            <person name="Barbi F."/>
            <person name="Kohler A."/>
            <person name="Barry K."/>
            <person name="Baskaran P."/>
            <person name="Daum C."/>
            <person name="Fauchery L."/>
            <person name="Ihrmark K."/>
            <person name="Kuo A."/>
            <person name="LaButti K."/>
            <person name="Lipzen A."/>
            <person name="Morin E."/>
            <person name="Grigoriev I.V."/>
            <person name="Henrissat B."/>
            <person name="Lindahl B."/>
            <person name="Martin F."/>
        </authorList>
    </citation>
    <scope>NUCLEOTIDE SEQUENCE</scope>
    <source>
        <strain evidence="2">JB14</strain>
    </source>
</reference>
<gene>
    <name evidence="2" type="ORF">BT96DRAFT_815562</name>
</gene>
<keyword evidence="3" id="KW-1185">Reference proteome</keyword>
<dbReference type="EMBL" id="ML769429">
    <property type="protein sequence ID" value="KAE9402972.1"/>
    <property type="molecule type" value="Genomic_DNA"/>
</dbReference>
<accession>A0A6A4HUR8</accession>
<evidence type="ECO:0000313" key="3">
    <source>
        <dbReference type="Proteomes" id="UP000799118"/>
    </source>
</evidence>
<sequence>GDAKKIVLRSGSATIEDMKITTSQISDLLIQLWLRFGGRYGSDLFRSAKKSSEDDAKKWLLELEAHDWMISELEAALTNEEWRKLGDASVSCQVIMTKKTLTEIQKKRKSAMSEYGPKPLNKKSRKD</sequence>
<name>A0A6A4HUR8_9AGAR</name>
<feature type="non-terminal residue" evidence="2">
    <location>
        <position position="1"/>
    </location>
</feature>
<protein>
    <submittedName>
        <fullName evidence="2">Uncharacterized protein</fullName>
    </submittedName>
</protein>
<feature type="region of interest" description="Disordered" evidence="1">
    <location>
        <begin position="107"/>
        <end position="127"/>
    </location>
</feature>
<dbReference type="AlphaFoldDB" id="A0A6A4HUR8"/>
<dbReference type="Proteomes" id="UP000799118">
    <property type="component" value="Unassembled WGS sequence"/>
</dbReference>
<dbReference type="OrthoDB" id="2739948at2759"/>
<proteinExistence type="predicted"/>
<evidence type="ECO:0000256" key="1">
    <source>
        <dbReference type="SAM" id="MobiDB-lite"/>
    </source>
</evidence>
<organism evidence="2 3">
    <name type="scientific">Gymnopus androsaceus JB14</name>
    <dbReference type="NCBI Taxonomy" id="1447944"/>
    <lineage>
        <taxon>Eukaryota</taxon>
        <taxon>Fungi</taxon>
        <taxon>Dikarya</taxon>
        <taxon>Basidiomycota</taxon>
        <taxon>Agaricomycotina</taxon>
        <taxon>Agaricomycetes</taxon>
        <taxon>Agaricomycetidae</taxon>
        <taxon>Agaricales</taxon>
        <taxon>Marasmiineae</taxon>
        <taxon>Omphalotaceae</taxon>
        <taxon>Gymnopus</taxon>
    </lineage>
</organism>
<evidence type="ECO:0000313" key="2">
    <source>
        <dbReference type="EMBL" id="KAE9402972.1"/>
    </source>
</evidence>